<sequence>MPLEIVEVEPNFDDKSAPWRTFIANENPLNKSPLTFRSFCNLKPPTLPLSPSAKTNQRGAPGDSGFTGNNKKPRPLHRFSIVDRDHPLFLSLVSISSFYNQHTPFFSDTDRELNLPPPMRSFSLQPHKNSNWQLCSF</sequence>
<accession>A0ACC2N021</accession>
<evidence type="ECO:0000313" key="2">
    <source>
        <dbReference type="Proteomes" id="UP001234297"/>
    </source>
</evidence>
<protein>
    <submittedName>
        <fullName evidence="1">Uncharacterized protein</fullName>
    </submittedName>
</protein>
<evidence type="ECO:0000313" key="1">
    <source>
        <dbReference type="EMBL" id="KAJ8651043.1"/>
    </source>
</evidence>
<keyword evidence="2" id="KW-1185">Reference proteome</keyword>
<dbReference type="Proteomes" id="UP001234297">
    <property type="component" value="Chromosome 1"/>
</dbReference>
<reference evidence="1 2" key="1">
    <citation type="journal article" date="2022" name="Hortic Res">
        <title>A haplotype resolved chromosomal level avocado genome allows analysis of novel avocado genes.</title>
        <authorList>
            <person name="Nath O."/>
            <person name="Fletcher S.J."/>
            <person name="Hayward A."/>
            <person name="Shaw L.M."/>
            <person name="Masouleh A.K."/>
            <person name="Furtado A."/>
            <person name="Henry R.J."/>
            <person name="Mitter N."/>
        </authorList>
    </citation>
    <scope>NUCLEOTIDE SEQUENCE [LARGE SCALE GENOMIC DNA]</scope>
    <source>
        <strain evidence="2">cv. Hass</strain>
    </source>
</reference>
<gene>
    <name evidence="1" type="ORF">MRB53_004066</name>
</gene>
<name>A0ACC2N021_PERAE</name>
<proteinExistence type="predicted"/>
<dbReference type="EMBL" id="CM056809">
    <property type="protein sequence ID" value="KAJ8651043.1"/>
    <property type="molecule type" value="Genomic_DNA"/>
</dbReference>
<comment type="caution">
    <text evidence="1">The sequence shown here is derived from an EMBL/GenBank/DDBJ whole genome shotgun (WGS) entry which is preliminary data.</text>
</comment>
<organism evidence="1 2">
    <name type="scientific">Persea americana</name>
    <name type="common">Avocado</name>
    <dbReference type="NCBI Taxonomy" id="3435"/>
    <lineage>
        <taxon>Eukaryota</taxon>
        <taxon>Viridiplantae</taxon>
        <taxon>Streptophyta</taxon>
        <taxon>Embryophyta</taxon>
        <taxon>Tracheophyta</taxon>
        <taxon>Spermatophyta</taxon>
        <taxon>Magnoliopsida</taxon>
        <taxon>Magnoliidae</taxon>
        <taxon>Laurales</taxon>
        <taxon>Lauraceae</taxon>
        <taxon>Persea</taxon>
    </lineage>
</organism>